<sequence length="106" mass="11761">MRAAQFHGIMASEKLSLIRVQENEYSLNSVRASGFQRVLNLLESSLLWLYLPTTENLLCSSPRLSGDPTGFADPPIQNHTRRRSRSTSHLPGPGQLLSSRTPTLEG</sequence>
<dbReference type="AlphaFoldDB" id="A0A0D9RI11"/>
<accession>A0A0D9RI11</accession>
<organism evidence="2 3">
    <name type="scientific">Chlorocebus sabaeus</name>
    <name type="common">Green monkey</name>
    <name type="synonym">Simia sabaea</name>
    <dbReference type="NCBI Taxonomy" id="60711"/>
    <lineage>
        <taxon>Eukaryota</taxon>
        <taxon>Metazoa</taxon>
        <taxon>Chordata</taxon>
        <taxon>Craniata</taxon>
        <taxon>Vertebrata</taxon>
        <taxon>Euteleostomi</taxon>
        <taxon>Mammalia</taxon>
        <taxon>Eutheria</taxon>
        <taxon>Euarchontoglires</taxon>
        <taxon>Primates</taxon>
        <taxon>Haplorrhini</taxon>
        <taxon>Catarrhini</taxon>
        <taxon>Cercopithecidae</taxon>
        <taxon>Cercopithecinae</taxon>
        <taxon>Chlorocebus</taxon>
    </lineage>
</organism>
<evidence type="ECO:0000313" key="3">
    <source>
        <dbReference type="Proteomes" id="UP000029965"/>
    </source>
</evidence>
<reference evidence="2 3" key="1">
    <citation type="submission" date="2014-03" db="EMBL/GenBank/DDBJ databases">
        <authorList>
            <person name="Warren W."/>
            <person name="Wilson R.K."/>
        </authorList>
    </citation>
    <scope>NUCLEOTIDE SEQUENCE</scope>
</reference>
<dbReference type="GeneTree" id="ENSGT00470000042476"/>
<feature type="region of interest" description="Disordered" evidence="1">
    <location>
        <begin position="62"/>
        <end position="106"/>
    </location>
</feature>
<proteinExistence type="predicted"/>
<dbReference type="OMA" id="RAQEDEC"/>
<reference evidence="2" key="2">
    <citation type="submission" date="2025-08" db="UniProtKB">
        <authorList>
            <consortium name="Ensembl"/>
        </authorList>
    </citation>
    <scope>IDENTIFICATION</scope>
</reference>
<dbReference type="eggNOG" id="ENOG502TF6Q">
    <property type="taxonomic scope" value="Eukaryota"/>
</dbReference>
<evidence type="ECO:0000256" key="1">
    <source>
        <dbReference type="SAM" id="MobiDB-lite"/>
    </source>
</evidence>
<dbReference type="Proteomes" id="UP000029965">
    <property type="component" value="Chromosome 25"/>
</dbReference>
<reference evidence="2" key="3">
    <citation type="submission" date="2025-09" db="UniProtKB">
        <authorList>
            <consortium name="Ensembl"/>
        </authorList>
    </citation>
    <scope>IDENTIFICATION</scope>
</reference>
<evidence type="ECO:0000313" key="2">
    <source>
        <dbReference type="Ensembl" id="ENSCSAP00000008250.1"/>
    </source>
</evidence>
<dbReference type="EMBL" id="AQIB01113071">
    <property type="status" value="NOT_ANNOTATED_CDS"/>
    <property type="molecule type" value="Genomic_DNA"/>
</dbReference>
<dbReference type="Bgee" id="ENSCSAG00000012065">
    <property type="expression patterns" value="Expressed in Ammon's horn and 6 other cell types or tissues"/>
</dbReference>
<dbReference type="Ensembl" id="ENSCSAT00000010154.1">
    <property type="protein sequence ID" value="ENSCSAP00000008250.1"/>
    <property type="gene ID" value="ENSCSAG00000012065.1"/>
</dbReference>
<protein>
    <submittedName>
        <fullName evidence="2">Uncharacterized protein</fullName>
    </submittedName>
</protein>
<keyword evidence="3" id="KW-1185">Reference proteome</keyword>
<feature type="compositionally biased region" description="Polar residues" evidence="1">
    <location>
        <begin position="96"/>
        <end position="106"/>
    </location>
</feature>
<name>A0A0D9RI11_CHLSB</name>